<dbReference type="EMBL" id="QXFU01002308">
    <property type="protein sequence ID" value="KAE8987533.1"/>
    <property type="molecule type" value="Genomic_DNA"/>
</dbReference>
<evidence type="ECO:0000256" key="4">
    <source>
        <dbReference type="ARBA" id="ARBA00022525"/>
    </source>
</evidence>
<feature type="signal peptide" evidence="7">
    <location>
        <begin position="1"/>
        <end position="21"/>
    </location>
</feature>
<evidence type="ECO:0000259" key="8">
    <source>
        <dbReference type="Pfam" id="PF22748"/>
    </source>
</evidence>
<sequence length="404" mass="45064">MRVRVHYFALLLAALLASAHAVPAVKEPNMVSPEFPASTRSVTTDLLAKRLLRSHKKAEDAVEDDEERMFAIKAVSDFFENNHLTGWLKNSVSARDAIGLTKLDDAGANIFAGSQWKTFSTYVNMLDKSNADTEMASSLMGHYGAEKLANMLAAAAKDPKTEAVATNLKGGLIRFWKGLDTEPTEVFKILKMENKADDVFDSPGLAMWVNYLKVYNEKHPAEPVSMTEVFGKYYGGETAFLKMLVKADDVNNAGAKKLQNEVITSWLNEPTHPMNIFKKLELDQAGDDLLNNPLLVTYVQYMKAFNKEYPHAETTLIQTLSKSYKEKLAPMLEAAKGVPSTKDLATNLQTAQFKQWMVEGKSPDDIFKSVLKLESPSSPNADIWRAYYKAYEAEHPGKLFSFNP</sequence>
<dbReference type="EMBL" id="QXFT01002249">
    <property type="protein sequence ID" value="KAE9301304.1"/>
    <property type="molecule type" value="Genomic_DNA"/>
</dbReference>
<keyword evidence="11" id="KW-1185">Reference proteome</keyword>
<dbReference type="Pfam" id="PF16810">
    <property type="entry name" value="RXLR"/>
    <property type="match status" value="1"/>
</dbReference>
<keyword evidence="4 7" id="KW-0964">Secreted</keyword>
<evidence type="ECO:0000313" key="11">
    <source>
        <dbReference type="Proteomes" id="UP000434957"/>
    </source>
</evidence>
<feature type="domain" description="RxLR effector PexRD54 WY" evidence="8">
    <location>
        <begin position="262"/>
        <end position="301"/>
    </location>
</feature>
<dbReference type="AlphaFoldDB" id="A0A6A3J7T0"/>
<keyword evidence="6" id="KW-0843">Virulence</keyword>
<evidence type="ECO:0000256" key="6">
    <source>
        <dbReference type="ARBA" id="ARBA00023026"/>
    </source>
</evidence>
<evidence type="ECO:0000313" key="10">
    <source>
        <dbReference type="EMBL" id="KAE9301304.1"/>
    </source>
</evidence>
<dbReference type="Proteomes" id="UP000435112">
    <property type="component" value="Unassembled WGS sequence"/>
</dbReference>
<accession>A0A6A3J7T0</accession>
<evidence type="ECO:0000313" key="12">
    <source>
        <dbReference type="Proteomes" id="UP000435112"/>
    </source>
</evidence>
<evidence type="ECO:0000256" key="2">
    <source>
        <dbReference type="ARBA" id="ARBA00004613"/>
    </source>
</evidence>
<dbReference type="OrthoDB" id="128001at2759"/>
<comment type="subcellular location">
    <subcellularLocation>
        <location evidence="1">Host cell</location>
    </subcellularLocation>
    <subcellularLocation>
        <location evidence="2 7">Secreted</location>
    </subcellularLocation>
</comment>
<comment type="function">
    <text evidence="7">Effector that suppresses plant defense responses during pathogen infection.</text>
</comment>
<dbReference type="Proteomes" id="UP000434957">
    <property type="component" value="Unassembled WGS sequence"/>
</dbReference>
<keyword evidence="5 7" id="KW-0732">Signal</keyword>
<evidence type="ECO:0000313" key="9">
    <source>
        <dbReference type="EMBL" id="KAE8987533.1"/>
    </source>
</evidence>
<dbReference type="InterPro" id="IPR054463">
    <property type="entry name" value="PexRD54_WY"/>
</dbReference>
<organism evidence="9 12">
    <name type="scientific">Phytophthora rubi</name>
    <dbReference type="NCBI Taxonomy" id="129364"/>
    <lineage>
        <taxon>Eukaryota</taxon>
        <taxon>Sar</taxon>
        <taxon>Stramenopiles</taxon>
        <taxon>Oomycota</taxon>
        <taxon>Peronosporomycetes</taxon>
        <taxon>Peronosporales</taxon>
        <taxon>Peronosporaceae</taxon>
        <taxon>Phytophthora</taxon>
    </lineage>
</organism>
<evidence type="ECO:0000256" key="1">
    <source>
        <dbReference type="ARBA" id="ARBA00004340"/>
    </source>
</evidence>
<gene>
    <name evidence="9" type="ORF">PR002_g22018</name>
    <name evidence="10" type="ORF">PR003_g22554</name>
</gene>
<name>A0A6A3J7T0_9STRA</name>
<comment type="caution">
    <text evidence="9">The sequence shown here is derived from an EMBL/GenBank/DDBJ whole genome shotgun (WGS) entry which is preliminary data.</text>
</comment>
<protein>
    <recommendedName>
        <fullName evidence="7">RxLR effector protein</fullName>
    </recommendedName>
</protein>
<reference evidence="9 12" key="1">
    <citation type="submission" date="2018-09" db="EMBL/GenBank/DDBJ databases">
        <title>Genomic investigation of the strawberry pathogen Phytophthora fragariae indicates pathogenicity is determined by transcriptional variation in three key races.</title>
        <authorList>
            <person name="Adams T.M."/>
            <person name="Armitage A.D."/>
            <person name="Sobczyk M.K."/>
            <person name="Bates H.J."/>
            <person name="Dunwell J.M."/>
            <person name="Nellist C.F."/>
            <person name="Harrison R.J."/>
        </authorList>
    </citation>
    <scope>NUCLEOTIDE SEQUENCE [LARGE SCALE GENOMIC DNA]</scope>
    <source>
        <strain evidence="9 12">SCRP324</strain>
        <strain evidence="10 11">SCRP333</strain>
    </source>
</reference>
<comment type="domain">
    <text evidence="7">The RxLR-dEER motif acts to carry the protein into the host cell cytoplasm through binding to cell surface phosphatidylinositol-3-phosphate.</text>
</comment>
<evidence type="ECO:0000256" key="3">
    <source>
        <dbReference type="ARBA" id="ARBA00010400"/>
    </source>
</evidence>
<dbReference type="InterPro" id="IPR031825">
    <property type="entry name" value="RXLR"/>
</dbReference>
<feature type="chain" id="PRO_5044948062" description="RxLR effector protein" evidence="7">
    <location>
        <begin position="22"/>
        <end position="404"/>
    </location>
</feature>
<dbReference type="Pfam" id="PF22748">
    <property type="entry name" value="PexRD54_WY"/>
    <property type="match status" value="1"/>
</dbReference>
<dbReference type="GO" id="GO:0043657">
    <property type="term" value="C:host cell"/>
    <property type="evidence" value="ECO:0007669"/>
    <property type="project" value="UniProtKB-SubCell"/>
</dbReference>
<evidence type="ECO:0000256" key="5">
    <source>
        <dbReference type="ARBA" id="ARBA00022729"/>
    </source>
</evidence>
<evidence type="ECO:0000256" key="7">
    <source>
        <dbReference type="RuleBase" id="RU367124"/>
    </source>
</evidence>
<proteinExistence type="inferred from homology"/>
<dbReference type="GO" id="GO:0005576">
    <property type="term" value="C:extracellular region"/>
    <property type="evidence" value="ECO:0007669"/>
    <property type="project" value="UniProtKB-SubCell"/>
</dbReference>
<comment type="similarity">
    <text evidence="3 7">Belongs to the RxLR effector family.</text>
</comment>